<dbReference type="Proteomes" id="UP001500121">
    <property type="component" value="Unassembled WGS sequence"/>
</dbReference>
<reference evidence="3" key="1">
    <citation type="journal article" date="2019" name="Int. J. Syst. Evol. Microbiol.">
        <title>The Global Catalogue of Microorganisms (GCM) 10K type strain sequencing project: providing services to taxonomists for standard genome sequencing and annotation.</title>
        <authorList>
            <consortium name="The Broad Institute Genomics Platform"/>
            <consortium name="The Broad Institute Genome Sequencing Center for Infectious Disease"/>
            <person name="Wu L."/>
            <person name="Ma J."/>
        </authorList>
    </citation>
    <scope>NUCLEOTIDE SEQUENCE [LARGE SCALE GENOMIC DNA]</scope>
    <source>
        <strain evidence="3">JCM 19015</strain>
    </source>
</reference>
<feature type="transmembrane region" description="Helical" evidence="1">
    <location>
        <begin position="123"/>
        <end position="142"/>
    </location>
</feature>
<comment type="caution">
    <text evidence="2">The sequence shown here is derived from an EMBL/GenBank/DDBJ whole genome shotgun (WGS) entry which is preliminary data.</text>
</comment>
<feature type="transmembrane region" description="Helical" evidence="1">
    <location>
        <begin position="173"/>
        <end position="192"/>
    </location>
</feature>
<feature type="transmembrane region" description="Helical" evidence="1">
    <location>
        <begin position="12"/>
        <end position="37"/>
    </location>
</feature>
<evidence type="ECO:0000313" key="2">
    <source>
        <dbReference type="EMBL" id="GAA4746622.1"/>
    </source>
</evidence>
<feature type="transmembrane region" description="Helical" evidence="1">
    <location>
        <begin position="285"/>
        <end position="309"/>
    </location>
</feature>
<feature type="transmembrane region" description="Helical" evidence="1">
    <location>
        <begin position="49"/>
        <end position="69"/>
    </location>
</feature>
<keyword evidence="3" id="KW-1185">Reference proteome</keyword>
<feature type="transmembrane region" description="Helical" evidence="1">
    <location>
        <begin position="89"/>
        <end position="111"/>
    </location>
</feature>
<keyword evidence="1" id="KW-0472">Membrane</keyword>
<gene>
    <name evidence="2" type="ORF">GCM10025783_18310</name>
</gene>
<dbReference type="InterPro" id="IPR004711">
    <property type="entry name" value="Benzoate_Transporter"/>
</dbReference>
<keyword evidence="1" id="KW-1133">Transmembrane helix</keyword>
<evidence type="ECO:0000313" key="3">
    <source>
        <dbReference type="Proteomes" id="UP001500121"/>
    </source>
</evidence>
<organism evidence="2 3">
    <name type="scientific">Amnibacterium soli</name>
    <dbReference type="NCBI Taxonomy" id="1282736"/>
    <lineage>
        <taxon>Bacteria</taxon>
        <taxon>Bacillati</taxon>
        <taxon>Actinomycetota</taxon>
        <taxon>Actinomycetes</taxon>
        <taxon>Micrococcales</taxon>
        <taxon>Microbacteriaceae</taxon>
        <taxon>Amnibacterium</taxon>
    </lineage>
</organism>
<feature type="transmembrane region" description="Helical" evidence="1">
    <location>
        <begin position="198"/>
        <end position="221"/>
    </location>
</feature>
<dbReference type="Pfam" id="PF03594">
    <property type="entry name" value="BenE"/>
    <property type="match status" value="1"/>
</dbReference>
<feature type="transmembrane region" description="Helical" evidence="1">
    <location>
        <begin position="357"/>
        <end position="379"/>
    </location>
</feature>
<evidence type="ECO:0000256" key="1">
    <source>
        <dbReference type="SAM" id="Phobius"/>
    </source>
</evidence>
<name>A0ABP8Z518_9MICO</name>
<sequence>MIARGGPSVVQPALAGVVGTVTGFFGSVAVLLAGLTAAGASAAQAASGLAALCVVIGLLSIAASFRLRIPVCLAWSTPGAALLVAARPGSFGTAVGAFLLAAALGIATGAVPRIARSIDRIPAALTGGLLAGVLLPFCLAPVREAVVTPATVLPLVVAWLVLSRFVPRAAGPVVILAALVITVLQGSAGRVLPPTPVLVAPALDPVGILALGIPLYLVTMAGQQLPGLAVLRANDYVPPTRFALVASGLGSAVAAPFGGVQLNLAAITGAIMIGPDAGEDRSRRWISGIASGCTYLVLASIAGVVAGLVGERPPALVEAAAGLALIGAFVGAISSALDRPDTRVPAAVTFLVVGSGIAVAGVGSAFWGLLAGGLALVLLPRRRTA</sequence>
<dbReference type="PANTHER" id="PTHR30199:SF0">
    <property type="entry name" value="INNER MEMBRANE PROTEIN YDCO"/>
    <property type="match status" value="1"/>
</dbReference>
<feature type="transmembrane region" description="Helical" evidence="1">
    <location>
        <begin position="316"/>
        <end position="337"/>
    </location>
</feature>
<dbReference type="EMBL" id="BAABLP010000003">
    <property type="protein sequence ID" value="GAA4746622.1"/>
    <property type="molecule type" value="Genomic_DNA"/>
</dbReference>
<dbReference type="PANTHER" id="PTHR30199">
    <property type="entry name" value="MFS FAMILY TRANSPORTER, PREDICTED SUBSTRATE BENZOATE"/>
    <property type="match status" value="1"/>
</dbReference>
<proteinExistence type="predicted"/>
<feature type="transmembrane region" description="Helical" evidence="1">
    <location>
        <begin position="148"/>
        <end position="166"/>
    </location>
</feature>
<keyword evidence="1" id="KW-0812">Transmembrane</keyword>
<protein>
    <submittedName>
        <fullName evidence="2">Benzoate/H(+) symporter BenE family transporter</fullName>
    </submittedName>
</protein>
<accession>A0ABP8Z518</accession>
<dbReference type="RefSeq" id="WP_345480828.1">
    <property type="nucleotide sequence ID" value="NZ_BAABLP010000003.1"/>
</dbReference>
<dbReference type="NCBIfam" id="TIGR00843">
    <property type="entry name" value="benE"/>
    <property type="match status" value="1"/>
</dbReference>
<feature type="transmembrane region" description="Helical" evidence="1">
    <location>
        <begin position="242"/>
        <end position="273"/>
    </location>
</feature>